<gene>
    <name evidence="1" type="ORF">PDESU_00564</name>
</gene>
<evidence type="ECO:0000313" key="2">
    <source>
        <dbReference type="Proteomes" id="UP000366872"/>
    </source>
</evidence>
<dbReference type="AlphaFoldDB" id="A0A6C2TXM2"/>
<evidence type="ECO:0000313" key="1">
    <source>
        <dbReference type="EMBL" id="VGO12016.1"/>
    </source>
</evidence>
<organism evidence="1 2">
    <name type="scientific">Pontiella desulfatans</name>
    <dbReference type="NCBI Taxonomy" id="2750659"/>
    <lineage>
        <taxon>Bacteria</taxon>
        <taxon>Pseudomonadati</taxon>
        <taxon>Kiritimatiellota</taxon>
        <taxon>Kiritimatiellia</taxon>
        <taxon>Kiritimatiellales</taxon>
        <taxon>Pontiellaceae</taxon>
        <taxon>Pontiella</taxon>
    </lineage>
</organism>
<protein>
    <submittedName>
        <fullName evidence="1">Uncharacterized protein</fullName>
    </submittedName>
</protein>
<sequence>MKSCESLSDGCQQRFDRIDEKLEEIHTHAVKTNGRVTKLERTTLILVTSLVIFLSTNPEGFISVLKLVGFWIK</sequence>
<dbReference type="EMBL" id="CAAHFG010000001">
    <property type="protein sequence ID" value="VGO12016.1"/>
    <property type="molecule type" value="Genomic_DNA"/>
</dbReference>
<proteinExistence type="predicted"/>
<dbReference type="Proteomes" id="UP000366872">
    <property type="component" value="Unassembled WGS sequence"/>
</dbReference>
<dbReference type="RefSeq" id="WP_136077716.1">
    <property type="nucleotide sequence ID" value="NZ_CAAHFG010000001.1"/>
</dbReference>
<accession>A0A6C2TXM2</accession>
<keyword evidence="2" id="KW-1185">Reference proteome</keyword>
<reference evidence="1 2" key="1">
    <citation type="submission" date="2019-04" db="EMBL/GenBank/DDBJ databases">
        <authorList>
            <person name="Van Vliet M D."/>
        </authorList>
    </citation>
    <scope>NUCLEOTIDE SEQUENCE [LARGE SCALE GENOMIC DNA]</scope>
    <source>
        <strain evidence="1 2">F1</strain>
    </source>
</reference>
<name>A0A6C2TXM2_PONDE</name>